<dbReference type="Proteomes" id="UP001519363">
    <property type="component" value="Unassembled WGS sequence"/>
</dbReference>
<dbReference type="RefSeq" id="WP_143342482.1">
    <property type="nucleotide sequence ID" value="NZ_JAGIOO010000001.1"/>
</dbReference>
<protein>
    <recommendedName>
        <fullName evidence="4">DUF4398 domain-containing protein</fullName>
    </recommendedName>
</protein>
<feature type="chain" id="PRO_5046778456" description="DUF4398 domain-containing protein" evidence="1">
    <location>
        <begin position="28"/>
        <end position="135"/>
    </location>
</feature>
<dbReference type="EMBL" id="JAGIOO010000001">
    <property type="protein sequence ID" value="MBP2471134.1"/>
    <property type="molecule type" value="Genomic_DNA"/>
</dbReference>
<keyword evidence="3" id="KW-1185">Reference proteome</keyword>
<feature type="signal peptide" evidence="1">
    <location>
        <begin position="1"/>
        <end position="27"/>
    </location>
</feature>
<dbReference type="PROSITE" id="PS51257">
    <property type="entry name" value="PROKAR_LIPOPROTEIN"/>
    <property type="match status" value="1"/>
</dbReference>
<gene>
    <name evidence="2" type="ORF">JOF53_000006</name>
</gene>
<evidence type="ECO:0008006" key="4">
    <source>
        <dbReference type="Google" id="ProtNLM"/>
    </source>
</evidence>
<comment type="caution">
    <text evidence="2">The sequence shown here is derived from an EMBL/GenBank/DDBJ whole genome shotgun (WGS) entry which is preliminary data.</text>
</comment>
<proteinExistence type="predicted"/>
<evidence type="ECO:0000313" key="2">
    <source>
        <dbReference type="EMBL" id="MBP2471134.1"/>
    </source>
</evidence>
<accession>A0ABS5A3I9</accession>
<organism evidence="2 3">
    <name type="scientific">Crossiella equi</name>
    <dbReference type="NCBI Taxonomy" id="130796"/>
    <lineage>
        <taxon>Bacteria</taxon>
        <taxon>Bacillati</taxon>
        <taxon>Actinomycetota</taxon>
        <taxon>Actinomycetes</taxon>
        <taxon>Pseudonocardiales</taxon>
        <taxon>Pseudonocardiaceae</taxon>
        <taxon>Crossiella</taxon>
    </lineage>
</organism>
<reference evidence="2 3" key="1">
    <citation type="submission" date="2021-03" db="EMBL/GenBank/DDBJ databases">
        <title>Sequencing the genomes of 1000 actinobacteria strains.</title>
        <authorList>
            <person name="Klenk H.-P."/>
        </authorList>
    </citation>
    <scope>NUCLEOTIDE SEQUENCE [LARGE SCALE GENOMIC DNA]</scope>
    <source>
        <strain evidence="2 3">DSM 44580</strain>
    </source>
</reference>
<sequence length="135" mass="13834">MVNRHHSAPLALALVAVVLAGCAPTTAPDPAETVRQLAAVEVRLAALSAGEPRHPGDDGQTYFAALVPVAQEGWRRASELRAVTATAGTAELAASYASLEGAARVGDVGAARRARQRIATAMATVQSTPQQRNGG</sequence>
<evidence type="ECO:0000256" key="1">
    <source>
        <dbReference type="SAM" id="SignalP"/>
    </source>
</evidence>
<name>A0ABS5A3I9_9PSEU</name>
<keyword evidence="1" id="KW-0732">Signal</keyword>
<evidence type="ECO:0000313" key="3">
    <source>
        <dbReference type="Proteomes" id="UP001519363"/>
    </source>
</evidence>